<protein>
    <submittedName>
        <fullName evidence="2">Uncharacterized protein</fullName>
    </submittedName>
</protein>
<dbReference type="AlphaFoldDB" id="A0A7L9UDN3"/>
<dbReference type="EMBL" id="CP062942">
    <property type="protein sequence ID" value="QOL52275.1"/>
    <property type="molecule type" value="Genomic_DNA"/>
</dbReference>
<proteinExistence type="predicted"/>
<evidence type="ECO:0000256" key="1">
    <source>
        <dbReference type="SAM" id="SignalP"/>
    </source>
</evidence>
<feature type="signal peptide" evidence="1">
    <location>
        <begin position="1"/>
        <end position="30"/>
    </location>
</feature>
<dbReference type="PROSITE" id="PS51257">
    <property type="entry name" value="PROKAR_LIPOPROTEIN"/>
    <property type="match status" value="1"/>
</dbReference>
<dbReference type="Proteomes" id="UP000593875">
    <property type="component" value="Plasmid unnamed1"/>
</dbReference>
<geneLocation type="plasmid" evidence="2 3">
    <name>unnamed1</name>
</geneLocation>
<evidence type="ECO:0000313" key="2">
    <source>
        <dbReference type="EMBL" id="QOL52275.1"/>
    </source>
</evidence>
<feature type="chain" id="PRO_5032701036" evidence="1">
    <location>
        <begin position="31"/>
        <end position="289"/>
    </location>
</feature>
<keyword evidence="1" id="KW-0732">Signal</keyword>
<gene>
    <name evidence="2" type="ORF">LPB04_23465</name>
</gene>
<evidence type="ECO:0000313" key="3">
    <source>
        <dbReference type="Proteomes" id="UP000593875"/>
    </source>
</evidence>
<reference evidence="2 3" key="1">
    <citation type="submission" date="2020-10" db="EMBL/GenBank/DDBJ databases">
        <title>Genome sequencing of Massilia sp. LPB0304.</title>
        <authorList>
            <person name="Kim J."/>
        </authorList>
    </citation>
    <scope>NUCLEOTIDE SEQUENCE [LARGE SCALE GENOMIC DNA]</scope>
    <source>
        <strain evidence="2 3">LPB0304</strain>
        <plasmid evidence="2 3">unnamed1</plasmid>
    </source>
</reference>
<organism evidence="2 3">
    <name type="scientific">Massilia litorea</name>
    <dbReference type="NCBI Taxonomy" id="2769491"/>
    <lineage>
        <taxon>Bacteria</taxon>
        <taxon>Pseudomonadati</taxon>
        <taxon>Pseudomonadota</taxon>
        <taxon>Betaproteobacteria</taxon>
        <taxon>Burkholderiales</taxon>
        <taxon>Oxalobacteraceae</taxon>
        <taxon>Telluria group</taxon>
        <taxon>Massilia</taxon>
    </lineage>
</organism>
<keyword evidence="3" id="KW-1185">Reference proteome</keyword>
<dbReference type="KEGG" id="mlir:LPB04_23465"/>
<keyword evidence="2" id="KW-0614">Plasmid</keyword>
<sequence length="289" mass="30636">MMKDTRKLSRLFQATLLVASCLVTYDTALAQGKNGTTLAGYKTIDICAVGNGDWRYYGLITLWNEGAVNTEGLSIKDQIQYKTGTDWVGGPYVNLTVPSFIPAATTDGTATVIPYSVDNLPLPGTIRNVASITIMNHSGSLGIPKGPEPKATFLGDVKPCDSVDAGGCSYTQGYWGSKPNVVWPSPYDRSAMFYLSGLTWQGIMDSPVKSAPGYYQLAQQYIAAVLNVANNASAPQGVTSTISAAAAWLTVTSPVACSTKGSCGVQKDWAATLAKYNEGSYPSGPKHCE</sequence>
<name>A0A7L9UDN3_9BURK</name>
<accession>A0A7L9UDN3</accession>
<dbReference type="RefSeq" id="WP_193689238.1">
    <property type="nucleotide sequence ID" value="NZ_CP062942.1"/>
</dbReference>